<dbReference type="Gene3D" id="1.20.1250.20">
    <property type="entry name" value="MFS general substrate transporter like domains"/>
    <property type="match status" value="2"/>
</dbReference>
<evidence type="ECO:0000256" key="1">
    <source>
        <dbReference type="ARBA" id="ARBA00004141"/>
    </source>
</evidence>
<feature type="transmembrane region" description="Helical" evidence="7">
    <location>
        <begin position="450"/>
        <end position="471"/>
    </location>
</feature>
<dbReference type="SUPFAM" id="SSF103473">
    <property type="entry name" value="MFS general substrate transporter"/>
    <property type="match status" value="1"/>
</dbReference>
<name>A0AAW1P5C3_9CHLO</name>
<gene>
    <name evidence="8" type="ORF">WJX73_008105</name>
</gene>
<dbReference type="InterPro" id="IPR036259">
    <property type="entry name" value="MFS_trans_sf"/>
</dbReference>
<evidence type="ECO:0000313" key="9">
    <source>
        <dbReference type="Proteomes" id="UP001465755"/>
    </source>
</evidence>
<evidence type="ECO:0000256" key="4">
    <source>
        <dbReference type="ARBA" id="ARBA00022989"/>
    </source>
</evidence>
<comment type="subcellular location">
    <subcellularLocation>
        <location evidence="1">Membrane</location>
        <topology evidence="1">Multi-pass membrane protein</topology>
    </subcellularLocation>
</comment>
<feature type="transmembrane region" description="Helical" evidence="7">
    <location>
        <begin position="386"/>
        <end position="411"/>
    </location>
</feature>
<proteinExistence type="predicted"/>
<evidence type="ECO:0000256" key="5">
    <source>
        <dbReference type="ARBA" id="ARBA00023136"/>
    </source>
</evidence>
<comment type="caution">
    <text evidence="8">The sequence shown here is derived from an EMBL/GenBank/DDBJ whole genome shotgun (WGS) entry which is preliminary data.</text>
</comment>
<dbReference type="Pfam" id="PF07690">
    <property type="entry name" value="MFS_1"/>
    <property type="match status" value="1"/>
</dbReference>
<keyword evidence="5 7" id="KW-0472">Membrane</keyword>
<feature type="compositionally biased region" description="Polar residues" evidence="6">
    <location>
        <begin position="16"/>
        <end position="28"/>
    </location>
</feature>
<dbReference type="Proteomes" id="UP001465755">
    <property type="component" value="Unassembled WGS sequence"/>
</dbReference>
<feature type="transmembrane region" description="Helical" evidence="7">
    <location>
        <begin position="272"/>
        <end position="302"/>
    </location>
</feature>
<feature type="transmembrane region" description="Helical" evidence="7">
    <location>
        <begin position="164"/>
        <end position="189"/>
    </location>
</feature>
<dbReference type="PANTHER" id="PTHR43791">
    <property type="entry name" value="PERMEASE-RELATED"/>
    <property type="match status" value="1"/>
</dbReference>
<feature type="transmembrane region" description="Helical" evidence="7">
    <location>
        <begin position="423"/>
        <end position="444"/>
    </location>
</feature>
<organism evidence="8 9">
    <name type="scientific">Symbiochloris irregularis</name>
    <dbReference type="NCBI Taxonomy" id="706552"/>
    <lineage>
        <taxon>Eukaryota</taxon>
        <taxon>Viridiplantae</taxon>
        <taxon>Chlorophyta</taxon>
        <taxon>core chlorophytes</taxon>
        <taxon>Trebouxiophyceae</taxon>
        <taxon>Trebouxiales</taxon>
        <taxon>Trebouxiaceae</taxon>
        <taxon>Symbiochloris</taxon>
    </lineage>
</organism>
<feature type="region of interest" description="Disordered" evidence="6">
    <location>
        <begin position="1"/>
        <end position="54"/>
    </location>
</feature>
<dbReference type="GO" id="GO:0016020">
    <property type="term" value="C:membrane"/>
    <property type="evidence" value="ECO:0007669"/>
    <property type="project" value="UniProtKB-SubCell"/>
</dbReference>
<feature type="transmembrane region" description="Helical" evidence="7">
    <location>
        <begin position="331"/>
        <end position="350"/>
    </location>
</feature>
<dbReference type="EMBL" id="JALJOQ010000060">
    <property type="protein sequence ID" value="KAK9803354.1"/>
    <property type="molecule type" value="Genomic_DNA"/>
</dbReference>
<feature type="transmembrane region" description="Helical" evidence="7">
    <location>
        <begin position="119"/>
        <end position="143"/>
    </location>
</feature>
<dbReference type="AlphaFoldDB" id="A0AAW1P5C3"/>
<keyword evidence="4 7" id="KW-1133">Transmembrane helix</keyword>
<sequence>MTSATNQAESRAVHDGSSTDAVDTNGTHAEQDRHVEACTDADHSPVAQEDDTERFVPPQAALSAEVESRPDERRVIAKVYWHLLPLFLPLSLLCSLDRANLSFAALQLNKDLGFSKEVYGFGSGIFFLGVLQFFILRFILGLCEAGAYPGMWYHMHLFLDDQELGAGYATLATGTAVNGVIGGPLAAALLKLDGFLGLTGWQWLFLTEGIPAVVLGVVLWKKLARTPASAGFLSQRERMWLQKRQEQAQQSRQVINGGKSERWWRFAQHWRIWHLAVICLLSTMAMDGLVFWVPIIISSIIYQDDDGPGGTMTGGDDAARHEETQHAVKSALLSAIPFGCAAITMVVVAWHSKAQKERHLHTAVPLLIAGCGLILMPAVVSDAPVLAFILLSTILSGIWAVQGPLLGWPAAFLKGKTAASGFALMKMLGALGSFMGPSIIGYFAEHHESYTGAFIVLGCCLLIAAALTLLFHESGTPPWTAA</sequence>
<accession>A0AAW1P5C3</accession>
<keyword evidence="9" id="KW-1185">Reference proteome</keyword>
<evidence type="ECO:0000256" key="2">
    <source>
        <dbReference type="ARBA" id="ARBA00022448"/>
    </source>
</evidence>
<dbReference type="GO" id="GO:0022857">
    <property type="term" value="F:transmembrane transporter activity"/>
    <property type="evidence" value="ECO:0007669"/>
    <property type="project" value="InterPro"/>
</dbReference>
<evidence type="ECO:0000256" key="6">
    <source>
        <dbReference type="SAM" id="MobiDB-lite"/>
    </source>
</evidence>
<reference evidence="8 9" key="1">
    <citation type="journal article" date="2024" name="Nat. Commun.">
        <title>Phylogenomics reveals the evolutionary origins of lichenization in chlorophyte algae.</title>
        <authorList>
            <person name="Puginier C."/>
            <person name="Libourel C."/>
            <person name="Otte J."/>
            <person name="Skaloud P."/>
            <person name="Haon M."/>
            <person name="Grisel S."/>
            <person name="Petersen M."/>
            <person name="Berrin J.G."/>
            <person name="Delaux P.M."/>
            <person name="Dal Grande F."/>
            <person name="Keller J."/>
        </authorList>
    </citation>
    <scope>NUCLEOTIDE SEQUENCE [LARGE SCALE GENOMIC DNA]</scope>
    <source>
        <strain evidence="8 9">SAG 2036</strain>
    </source>
</reference>
<evidence type="ECO:0000256" key="3">
    <source>
        <dbReference type="ARBA" id="ARBA00022692"/>
    </source>
</evidence>
<feature type="transmembrane region" description="Helical" evidence="7">
    <location>
        <begin position="362"/>
        <end position="380"/>
    </location>
</feature>
<keyword evidence="2" id="KW-0813">Transport</keyword>
<feature type="transmembrane region" description="Helical" evidence="7">
    <location>
        <begin position="79"/>
        <end position="99"/>
    </location>
</feature>
<evidence type="ECO:0000313" key="8">
    <source>
        <dbReference type="EMBL" id="KAK9803354.1"/>
    </source>
</evidence>
<feature type="compositionally biased region" description="Basic and acidic residues" evidence="6">
    <location>
        <begin position="29"/>
        <end position="43"/>
    </location>
</feature>
<evidence type="ECO:0000256" key="7">
    <source>
        <dbReference type="SAM" id="Phobius"/>
    </source>
</evidence>
<dbReference type="PANTHER" id="PTHR43791:SF36">
    <property type="entry name" value="TRANSPORTER, PUTATIVE (AFU_ORTHOLOGUE AFUA_6G08340)-RELATED"/>
    <property type="match status" value="1"/>
</dbReference>
<dbReference type="InterPro" id="IPR011701">
    <property type="entry name" value="MFS"/>
</dbReference>
<protein>
    <submittedName>
        <fullName evidence="8">Uncharacterized protein</fullName>
    </submittedName>
</protein>
<keyword evidence="3 7" id="KW-0812">Transmembrane</keyword>
<feature type="transmembrane region" description="Helical" evidence="7">
    <location>
        <begin position="201"/>
        <end position="220"/>
    </location>
</feature>